<keyword evidence="2" id="KW-1185">Reference proteome</keyword>
<dbReference type="GO" id="GO:0016491">
    <property type="term" value="F:oxidoreductase activity"/>
    <property type="evidence" value="ECO:0007669"/>
    <property type="project" value="TreeGrafter"/>
</dbReference>
<dbReference type="InterPro" id="IPR004155">
    <property type="entry name" value="PBS_lyase_HEAT"/>
</dbReference>
<dbReference type="RefSeq" id="WP_151970999.1">
    <property type="nucleotide sequence ID" value="NZ_AP019860.1"/>
</dbReference>
<evidence type="ECO:0000313" key="2">
    <source>
        <dbReference type="Proteomes" id="UP000326354"/>
    </source>
</evidence>
<proteinExistence type="predicted"/>
<name>A0A5S9IS87_UABAM</name>
<dbReference type="AlphaFoldDB" id="A0A5S9IS87"/>
<dbReference type="PANTHER" id="PTHR12697:SF5">
    <property type="entry name" value="DEOXYHYPUSINE HYDROXYLASE"/>
    <property type="match status" value="1"/>
</dbReference>
<keyword evidence="1" id="KW-0456">Lyase</keyword>
<sequence>MDKEYLQTLITAENVDVAVVPQLINLFAKDELKYSAAQALGNVITQCPSVIQIVRDKLHNSCSNTQYYIILSLRYANNAQVFIPDLITFLKSTNDNIREITANTLGEIHDRRSVPHLLKLMCEDPNYNVRYYAMHALGDLKDTTTISQLIELIQGGNEETKMYSIHILGKMGENAKEAIPVIFPNLEDNNPKMVAIAATALGNMGDERARSVLQEISQTGSPSFVLSARKALRHLDESN</sequence>
<dbReference type="SMART" id="SM00567">
    <property type="entry name" value="EZ_HEAT"/>
    <property type="match status" value="4"/>
</dbReference>
<dbReference type="PANTHER" id="PTHR12697">
    <property type="entry name" value="PBS LYASE HEAT-LIKE PROTEIN"/>
    <property type="match status" value="1"/>
</dbReference>
<dbReference type="Gene3D" id="1.25.10.10">
    <property type="entry name" value="Leucine-rich Repeat Variant"/>
    <property type="match status" value="2"/>
</dbReference>
<dbReference type="OrthoDB" id="508269at2"/>
<accession>A0A5S9IS87</accession>
<dbReference type="GO" id="GO:0016829">
    <property type="term" value="F:lyase activity"/>
    <property type="evidence" value="ECO:0007669"/>
    <property type="project" value="UniProtKB-KW"/>
</dbReference>
<dbReference type="KEGG" id="uam:UABAM_05366"/>
<dbReference type="SUPFAM" id="SSF48371">
    <property type="entry name" value="ARM repeat"/>
    <property type="match status" value="1"/>
</dbReference>
<organism evidence="1 2">
    <name type="scientific">Uabimicrobium amorphum</name>
    <dbReference type="NCBI Taxonomy" id="2596890"/>
    <lineage>
        <taxon>Bacteria</taxon>
        <taxon>Pseudomonadati</taxon>
        <taxon>Planctomycetota</taxon>
        <taxon>Candidatus Uabimicrobiia</taxon>
        <taxon>Candidatus Uabimicrobiales</taxon>
        <taxon>Candidatus Uabimicrobiaceae</taxon>
        <taxon>Candidatus Uabimicrobium</taxon>
    </lineage>
</organism>
<dbReference type="Pfam" id="PF13646">
    <property type="entry name" value="HEAT_2"/>
    <property type="match status" value="1"/>
</dbReference>
<dbReference type="InterPro" id="IPR016024">
    <property type="entry name" value="ARM-type_fold"/>
</dbReference>
<dbReference type="EMBL" id="AP019860">
    <property type="protein sequence ID" value="BBM86964.1"/>
    <property type="molecule type" value="Genomic_DNA"/>
</dbReference>
<reference evidence="1 2" key="1">
    <citation type="submission" date="2019-08" db="EMBL/GenBank/DDBJ databases">
        <title>Complete genome sequence of Candidatus Uab amorphum.</title>
        <authorList>
            <person name="Shiratori T."/>
            <person name="Suzuki S."/>
            <person name="Kakizawa Y."/>
            <person name="Ishida K."/>
        </authorList>
    </citation>
    <scope>NUCLEOTIDE SEQUENCE [LARGE SCALE GENOMIC DNA]</scope>
    <source>
        <strain evidence="1 2">SRT547</strain>
    </source>
</reference>
<dbReference type="InterPro" id="IPR011989">
    <property type="entry name" value="ARM-like"/>
</dbReference>
<evidence type="ECO:0000313" key="1">
    <source>
        <dbReference type="EMBL" id="BBM86964.1"/>
    </source>
</evidence>
<protein>
    <submittedName>
        <fullName evidence="1">Phycocyanobilin lyase</fullName>
    </submittedName>
</protein>
<dbReference type="Proteomes" id="UP000326354">
    <property type="component" value="Chromosome"/>
</dbReference>
<dbReference type="Pfam" id="PF03130">
    <property type="entry name" value="HEAT_PBS"/>
    <property type="match status" value="1"/>
</dbReference>
<gene>
    <name evidence="1" type="ORF">UABAM_05366</name>
</gene>